<name>A0A4Q4H306_9GAMM</name>
<sequence>MKTIPNLYDYKVELAQIFQQSKEVEVLLEKIRLLFTKILFNFSYMKLPNFQIILTGSLKFSVWYQEPNAITETLNIHQEKCDLYLWRCVDQKWYLDDLYSDVNEVAEQILKSIPAFHSTPENPKEVKTLLENGLMNFEPEIFPKFSETIPDDLNEVLTWDDRFVLVGTSVENLKIYTYKEWNELIERENFYKYV</sequence>
<keyword evidence="2" id="KW-1185">Reference proteome</keyword>
<gene>
    <name evidence="1" type="ORF">G0028_07125</name>
</gene>
<evidence type="ECO:0000313" key="2">
    <source>
        <dbReference type="Proteomes" id="UP000593966"/>
    </source>
</evidence>
<reference evidence="1 2" key="1">
    <citation type="submission" date="2020-02" db="EMBL/GenBank/DDBJ databases">
        <title>Tigecycline-resistant Acinetobacter species from pigs and migratory birds.</title>
        <authorList>
            <person name="Chen C."/>
            <person name="Sun J."/>
            <person name="Liao X.-P."/>
            <person name="Liu Y.-H."/>
        </authorList>
    </citation>
    <scope>NUCLEOTIDE SEQUENCE [LARGE SCALE GENOMIC DNA]</scope>
    <source>
        <strain evidence="1 2">YH12207_T</strain>
    </source>
</reference>
<proteinExistence type="predicted"/>
<dbReference type="AlphaFoldDB" id="A0A4Q4H306"/>
<dbReference type="EMBL" id="CP048659">
    <property type="protein sequence ID" value="QOW45681.1"/>
    <property type="molecule type" value="Genomic_DNA"/>
</dbReference>
<accession>A0A4Q4H306</accession>
<dbReference type="Proteomes" id="UP000593966">
    <property type="component" value="Chromosome"/>
</dbReference>
<dbReference type="OrthoDB" id="7058611at2"/>
<evidence type="ECO:0000313" key="1">
    <source>
        <dbReference type="EMBL" id="QOW45681.1"/>
    </source>
</evidence>
<organism evidence="1 2">
    <name type="scientific">Acinetobacter piscicola</name>
    <dbReference type="NCBI Taxonomy" id="2006115"/>
    <lineage>
        <taxon>Bacteria</taxon>
        <taxon>Pseudomonadati</taxon>
        <taxon>Pseudomonadota</taxon>
        <taxon>Gammaproteobacteria</taxon>
        <taxon>Moraxellales</taxon>
        <taxon>Moraxellaceae</taxon>
        <taxon>Acinetobacter</taxon>
    </lineage>
</organism>
<protein>
    <submittedName>
        <fullName evidence="1">Uncharacterized protein</fullName>
    </submittedName>
</protein>
<dbReference type="RefSeq" id="WP_130072656.1">
    <property type="nucleotide sequence ID" value="NZ_CP048659.1"/>
</dbReference>